<feature type="region of interest" description="Disordered" evidence="1">
    <location>
        <begin position="541"/>
        <end position="588"/>
    </location>
</feature>
<feature type="region of interest" description="Disordered" evidence="1">
    <location>
        <begin position="22"/>
        <end position="112"/>
    </location>
</feature>
<sequence length="611" mass="67429">MLLDIVHLTHSAIHWQLRCIEDSSSDENTPPNPTALRSRRRRERNGDGYASVAVSQADQASVQERDEPAVTSDAATNGDAAAGDAIKSPVAPEDDKDVSPTPPRPPSTPRHRCPCCALARQLQPAGYDLSSSASLRVLQLLELVPRELLSQRADARVLKCGNGLEDSAKIEHVSSSRANRPRNQGYRLVLKQRPEKPATGVCVAINAGRMESLMRFVNHSCRPAAAFVELSNGRRTTVVVVTTQDICRGEEVTVDYGDDLSIMGKNSGSTNYSMFDIDRLLHLVEQALPLGRDEWERLAVTYNSARARGAPERDFESLRRKLKTLYSARKPPEAKQAIDDKTNVIEIDDEADHDQGFVEPDFSFEADPDDDNVQHDSQGSTGHDEPIETDESVTGDSTSFSPHPRPAPLRAPQNARQPGAGGPPKQRKSSSTVTASDGSLSTGAPVDQGRSSGNPKKDQKYKSSSNRLGGTDLTSFRDAVGAKRVFEEDKETLEARFAKAKCIRAMKATTALKNRLSGLGSTANTMGGSIMETVLLLREENERKAEARRADEEKRRREEKAEAKAEAEERRRREKLEMEERARRDREEARARIQELLILIGRLEEEGLRQG</sequence>
<dbReference type="AlphaFoldDB" id="G4ZSV7"/>
<dbReference type="PROSITE" id="PS50280">
    <property type="entry name" value="SET"/>
    <property type="match status" value="1"/>
</dbReference>
<dbReference type="PANTHER" id="PTHR34409:SF1">
    <property type="entry name" value="MYB-LIKE DOMAIN-CONTAINING PROTEIN"/>
    <property type="match status" value="1"/>
</dbReference>
<evidence type="ECO:0000313" key="3">
    <source>
        <dbReference type="EMBL" id="EGZ13042.1"/>
    </source>
</evidence>
<dbReference type="InParanoid" id="G4ZSV7"/>
<name>G4ZSV7_PHYSP</name>
<feature type="compositionally biased region" description="Acidic residues" evidence="1">
    <location>
        <begin position="362"/>
        <end position="371"/>
    </location>
</feature>
<gene>
    <name evidence="3" type="ORF">PHYSODRAFT_259189</name>
</gene>
<dbReference type="SUPFAM" id="SSF82199">
    <property type="entry name" value="SET domain"/>
    <property type="match status" value="1"/>
</dbReference>
<feature type="compositionally biased region" description="Low complexity" evidence="1">
    <location>
        <begin position="73"/>
        <end position="85"/>
    </location>
</feature>
<dbReference type="EMBL" id="JH159156">
    <property type="protein sequence ID" value="EGZ13042.1"/>
    <property type="molecule type" value="Genomic_DNA"/>
</dbReference>
<dbReference type="Pfam" id="PF00856">
    <property type="entry name" value="SET"/>
    <property type="match status" value="1"/>
</dbReference>
<dbReference type="InterPro" id="IPR001214">
    <property type="entry name" value="SET_dom"/>
</dbReference>
<dbReference type="KEGG" id="psoj:PHYSODRAFT_259189"/>
<dbReference type="Pfam" id="PF20681">
    <property type="entry name" value="DUF6818"/>
    <property type="match status" value="1"/>
</dbReference>
<evidence type="ECO:0000256" key="1">
    <source>
        <dbReference type="SAM" id="MobiDB-lite"/>
    </source>
</evidence>
<keyword evidence="4" id="KW-1185">Reference proteome</keyword>
<organism evidence="3 4">
    <name type="scientific">Phytophthora sojae (strain P6497)</name>
    <name type="common">Soybean stem and root rot agent</name>
    <name type="synonym">Phytophthora megasperma f. sp. glycines</name>
    <dbReference type="NCBI Taxonomy" id="1094619"/>
    <lineage>
        <taxon>Eukaryota</taxon>
        <taxon>Sar</taxon>
        <taxon>Stramenopiles</taxon>
        <taxon>Oomycota</taxon>
        <taxon>Peronosporomycetes</taxon>
        <taxon>Peronosporales</taxon>
        <taxon>Peronosporaceae</taxon>
        <taxon>Phytophthora</taxon>
    </lineage>
</organism>
<feature type="domain" description="SET" evidence="2">
    <location>
        <begin position="168"/>
        <end position="257"/>
    </location>
</feature>
<feature type="compositionally biased region" description="Polar residues" evidence="1">
    <location>
        <begin position="462"/>
        <end position="474"/>
    </location>
</feature>
<dbReference type="InterPro" id="IPR046341">
    <property type="entry name" value="SET_dom_sf"/>
</dbReference>
<dbReference type="PANTHER" id="PTHR34409">
    <property type="entry name" value="SET DOMAIN-CONTAINING PROTEIN"/>
    <property type="match status" value="1"/>
</dbReference>
<dbReference type="Proteomes" id="UP000002640">
    <property type="component" value="Unassembled WGS sequence"/>
</dbReference>
<evidence type="ECO:0000259" key="2">
    <source>
        <dbReference type="PROSITE" id="PS50280"/>
    </source>
</evidence>
<accession>G4ZSV7</accession>
<feature type="compositionally biased region" description="Polar residues" evidence="1">
    <location>
        <begin position="429"/>
        <end position="442"/>
    </location>
</feature>
<dbReference type="SMART" id="SM00317">
    <property type="entry name" value="SET"/>
    <property type="match status" value="1"/>
</dbReference>
<protein>
    <recommendedName>
        <fullName evidence="2">SET domain-containing protein</fullName>
    </recommendedName>
</protein>
<dbReference type="Gene3D" id="2.170.270.10">
    <property type="entry name" value="SET domain"/>
    <property type="match status" value="1"/>
</dbReference>
<feature type="compositionally biased region" description="Low complexity" evidence="1">
    <location>
        <begin position="50"/>
        <end position="62"/>
    </location>
</feature>
<evidence type="ECO:0000313" key="4">
    <source>
        <dbReference type="Proteomes" id="UP000002640"/>
    </source>
</evidence>
<feature type="region of interest" description="Disordered" evidence="1">
    <location>
        <begin position="355"/>
        <end position="475"/>
    </location>
</feature>
<dbReference type="RefSeq" id="XP_009530471.1">
    <property type="nucleotide sequence ID" value="XM_009532176.1"/>
</dbReference>
<proteinExistence type="predicted"/>
<dbReference type="GeneID" id="20639049"/>
<reference evidence="3 4" key="1">
    <citation type="journal article" date="2006" name="Science">
        <title>Phytophthora genome sequences uncover evolutionary origins and mechanisms of pathogenesis.</title>
        <authorList>
            <person name="Tyler B.M."/>
            <person name="Tripathy S."/>
            <person name="Zhang X."/>
            <person name="Dehal P."/>
            <person name="Jiang R.H."/>
            <person name="Aerts A."/>
            <person name="Arredondo F.D."/>
            <person name="Baxter L."/>
            <person name="Bensasson D."/>
            <person name="Beynon J.L."/>
            <person name="Chapman J."/>
            <person name="Damasceno C.M."/>
            <person name="Dorrance A.E."/>
            <person name="Dou D."/>
            <person name="Dickerman A.W."/>
            <person name="Dubchak I.L."/>
            <person name="Garbelotto M."/>
            <person name="Gijzen M."/>
            <person name="Gordon S.G."/>
            <person name="Govers F."/>
            <person name="Grunwald N.J."/>
            <person name="Huang W."/>
            <person name="Ivors K.L."/>
            <person name="Jones R.W."/>
            <person name="Kamoun S."/>
            <person name="Krampis K."/>
            <person name="Lamour K.H."/>
            <person name="Lee M.K."/>
            <person name="McDonald W.H."/>
            <person name="Medina M."/>
            <person name="Meijer H.J."/>
            <person name="Nordberg E.K."/>
            <person name="Maclean D.J."/>
            <person name="Ospina-Giraldo M.D."/>
            <person name="Morris P.F."/>
            <person name="Phuntumart V."/>
            <person name="Putnam N.H."/>
            <person name="Rash S."/>
            <person name="Rose J.K."/>
            <person name="Sakihama Y."/>
            <person name="Salamov A.A."/>
            <person name="Savidor A."/>
            <person name="Scheuring C.F."/>
            <person name="Smith B.M."/>
            <person name="Sobral B.W."/>
            <person name="Terry A."/>
            <person name="Torto-Alalibo T.A."/>
            <person name="Win J."/>
            <person name="Xu Z."/>
            <person name="Zhang H."/>
            <person name="Grigoriev I.V."/>
            <person name="Rokhsar D.S."/>
            <person name="Boore J.L."/>
        </authorList>
    </citation>
    <scope>NUCLEOTIDE SEQUENCE [LARGE SCALE GENOMIC DNA]</scope>
    <source>
        <strain evidence="3 4">P6497</strain>
    </source>
</reference>
<dbReference type="InterPro" id="IPR049203">
    <property type="entry name" value="DUF6818"/>
</dbReference>